<dbReference type="PANTHER" id="PTHR31650:SF1">
    <property type="entry name" value="WAX ESTER SYNTHASE_DIACYLGLYCEROL ACYLTRANSFERASE 4-RELATED"/>
    <property type="match status" value="1"/>
</dbReference>
<keyword evidence="9" id="KW-0012">Acyltransferase</keyword>
<dbReference type="GO" id="GO:0004144">
    <property type="term" value="F:diacylglycerol O-acyltransferase activity"/>
    <property type="evidence" value="ECO:0007669"/>
    <property type="project" value="UniProtKB-EC"/>
</dbReference>
<reference evidence="13" key="1">
    <citation type="submission" date="2018-01" db="EMBL/GenBank/DDBJ databases">
        <authorList>
            <person name="Yu X.-D."/>
        </authorList>
    </citation>
    <scope>NUCLEOTIDE SEQUENCE</scope>
    <source>
        <strain evidence="13">ZX-21</strain>
    </source>
</reference>
<evidence type="ECO:0000256" key="4">
    <source>
        <dbReference type="ARBA" id="ARBA00013244"/>
    </source>
</evidence>
<comment type="similarity">
    <text evidence="3">Belongs to the long-chain O-acyltransferase family.</text>
</comment>
<dbReference type="PANTHER" id="PTHR31650">
    <property type="entry name" value="O-ACYLTRANSFERASE (WSD1-LIKE) FAMILY PROTEIN"/>
    <property type="match status" value="1"/>
</dbReference>
<evidence type="ECO:0000256" key="1">
    <source>
        <dbReference type="ARBA" id="ARBA00004771"/>
    </source>
</evidence>
<evidence type="ECO:0000256" key="2">
    <source>
        <dbReference type="ARBA" id="ARBA00005189"/>
    </source>
</evidence>
<dbReference type="GO" id="GO:0019432">
    <property type="term" value="P:triglyceride biosynthetic process"/>
    <property type="evidence" value="ECO:0007669"/>
    <property type="project" value="UniProtKB-UniPathway"/>
</dbReference>
<evidence type="ECO:0000256" key="3">
    <source>
        <dbReference type="ARBA" id="ARBA00009587"/>
    </source>
</evidence>
<evidence type="ECO:0000313" key="13">
    <source>
        <dbReference type="EMBL" id="POP53916.1"/>
    </source>
</evidence>
<dbReference type="GO" id="GO:0071731">
    <property type="term" value="P:response to nitric oxide"/>
    <property type="evidence" value="ECO:0007669"/>
    <property type="project" value="TreeGrafter"/>
</dbReference>
<protein>
    <recommendedName>
        <fullName evidence="4">diacylglycerol O-acyltransferase</fullName>
        <ecNumber evidence="4">2.3.1.20</ecNumber>
    </recommendedName>
</protein>
<dbReference type="UniPathway" id="UPA00282"/>
<comment type="pathway">
    <text evidence="1">Glycerolipid metabolism; triacylglycerol biosynthesis.</text>
</comment>
<dbReference type="Pfam" id="PF06974">
    <property type="entry name" value="WS_DGAT_C"/>
    <property type="match status" value="1"/>
</dbReference>
<dbReference type="EC" id="2.3.1.20" evidence="4"/>
<proteinExistence type="inferred from homology"/>
<gene>
    <name evidence="13" type="ORF">C0068_04830</name>
</gene>
<comment type="caution">
    <text evidence="13">The sequence shown here is derived from an EMBL/GenBank/DDBJ whole genome shotgun (WGS) entry which is preliminary data.</text>
</comment>
<sequence>MTQLKPQDSQFLYMETANNLSNATMICVYSPPADAEDFDCFQSIKEHIQSRLHVSPIFTRKLKRLPMNLDYPYWIDDRFFNIDSHLFNASLPNPGNWRQLCDLAASIHSRPMDMNRPLWEIHIVNKLNNIDETECANVPPGSFALITKIHHVAIDGTSAMRFFQALSDIDPNGTPAADINNIQGIHDDEPTVGKMLYNAIHNHIRSPLQFMNTAARSIPSIAPGVIKSLISHDKSERNTVVHSRFNEAVAPQKSFSACSFPLSDLKSLQALAPESKLNDVVLAICSGALHHYLLAHQDLPATPLIAWVPINARAPKSDSSKTDGNEITAMSANLYTHIADPVARFKAITAATRLSKEAKSGVSARLMTDLSKHMPGATMALASKLILASNVTAKLCNLAVSNVPGPQIPLYIKGAQCVHQYGMVPLADAMGLFLVTLSYNGKMSFSITSSDNIIPDLAFFTECLTLAFNELKDLTNTLSANADRSK</sequence>
<dbReference type="RefSeq" id="WP_103683356.1">
    <property type="nucleotide sequence ID" value="NZ_PQGG01000010.1"/>
</dbReference>
<keyword evidence="8" id="KW-0443">Lipid metabolism</keyword>
<name>A0A2S4HIV4_9GAMM</name>
<evidence type="ECO:0000256" key="6">
    <source>
        <dbReference type="ARBA" id="ARBA00022679"/>
    </source>
</evidence>
<dbReference type="GO" id="GO:0005886">
    <property type="term" value="C:plasma membrane"/>
    <property type="evidence" value="ECO:0007669"/>
    <property type="project" value="TreeGrafter"/>
</dbReference>
<feature type="domain" description="O-acyltransferase WSD1-like N-terminal" evidence="11">
    <location>
        <begin position="4"/>
        <end position="281"/>
    </location>
</feature>
<dbReference type="GO" id="GO:0006071">
    <property type="term" value="P:glycerol metabolic process"/>
    <property type="evidence" value="ECO:0007669"/>
    <property type="project" value="UniProtKB-KW"/>
</dbReference>
<keyword evidence="7" id="KW-0319">Glycerol metabolism</keyword>
<accession>A0A2S4HIV4</accession>
<evidence type="ECO:0000256" key="9">
    <source>
        <dbReference type="ARBA" id="ARBA00023315"/>
    </source>
</evidence>
<dbReference type="EMBL" id="PQGG01000010">
    <property type="protein sequence ID" value="POP53916.1"/>
    <property type="molecule type" value="Genomic_DNA"/>
</dbReference>
<dbReference type="InterPro" id="IPR014292">
    <property type="entry name" value="Acyl_transf_WS/DGAT"/>
</dbReference>
<keyword evidence="5" id="KW-0444">Lipid biosynthesis</keyword>
<dbReference type="NCBIfam" id="TIGR02946">
    <property type="entry name" value="acyl_WS_DGAT"/>
    <property type="match status" value="1"/>
</dbReference>
<dbReference type="GO" id="GO:0001666">
    <property type="term" value="P:response to hypoxia"/>
    <property type="evidence" value="ECO:0007669"/>
    <property type="project" value="TreeGrafter"/>
</dbReference>
<evidence type="ECO:0000313" key="14">
    <source>
        <dbReference type="Proteomes" id="UP000237222"/>
    </source>
</evidence>
<evidence type="ECO:0000259" key="12">
    <source>
        <dbReference type="Pfam" id="PF06974"/>
    </source>
</evidence>
<dbReference type="Proteomes" id="UP000237222">
    <property type="component" value="Unassembled WGS sequence"/>
</dbReference>
<comment type="pathway">
    <text evidence="2">Lipid metabolism.</text>
</comment>
<evidence type="ECO:0000256" key="5">
    <source>
        <dbReference type="ARBA" id="ARBA00022516"/>
    </source>
</evidence>
<evidence type="ECO:0000256" key="7">
    <source>
        <dbReference type="ARBA" id="ARBA00022798"/>
    </source>
</evidence>
<evidence type="ECO:0000256" key="10">
    <source>
        <dbReference type="ARBA" id="ARBA00048109"/>
    </source>
</evidence>
<dbReference type="InterPro" id="IPR004255">
    <property type="entry name" value="O-acyltransferase_WSD1_N"/>
</dbReference>
<dbReference type="Pfam" id="PF03007">
    <property type="entry name" value="WS_DGAT_cat"/>
    <property type="match status" value="1"/>
</dbReference>
<evidence type="ECO:0000256" key="8">
    <source>
        <dbReference type="ARBA" id="ARBA00023098"/>
    </source>
</evidence>
<dbReference type="OrthoDB" id="9810950at2"/>
<dbReference type="InterPro" id="IPR045034">
    <property type="entry name" value="O-acyltransferase_WSD1-like"/>
</dbReference>
<keyword evidence="6" id="KW-0808">Transferase</keyword>
<organism evidence="13 14">
    <name type="scientific">Zhongshania marina</name>
    <dbReference type="NCBI Taxonomy" id="2304603"/>
    <lineage>
        <taxon>Bacteria</taxon>
        <taxon>Pseudomonadati</taxon>
        <taxon>Pseudomonadota</taxon>
        <taxon>Gammaproteobacteria</taxon>
        <taxon>Cellvibrionales</taxon>
        <taxon>Spongiibacteraceae</taxon>
        <taxon>Zhongshania</taxon>
    </lineage>
</organism>
<dbReference type="GO" id="GO:0051701">
    <property type="term" value="P:biological process involved in interaction with host"/>
    <property type="evidence" value="ECO:0007669"/>
    <property type="project" value="TreeGrafter"/>
</dbReference>
<evidence type="ECO:0000259" key="11">
    <source>
        <dbReference type="Pfam" id="PF03007"/>
    </source>
</evidence>
<dbReference type="AlphaFoldDB" id="A0A2S4HIV4"/>
<dbReference type="InterPro" id="IPR009721">
    <property type="entry name" value="O-acyltransferase_WSD1_C"/>
</dbReference>
<feature type="domain" description="O-acyltransferase WSD1 C-terminal" evidence="12">
    <location>
        <begin position="324"/>
        <end position="472"/>
    </location>
</feature>
<comment type="catalytic activity">
    <reaction evidence="10">
        <text>an acyl-CoA + a 1,2-diacyl-sn-glycerol = a triacyl-sn-glycerol + CoA</text>
        <dbReference type="Rhea" id="RHEA:10868"/>
        <dbReference type="ChEBI" id="CHEBI:17815"/>
        <dbReference type="ChEBI" id="CHEBI:57287"/>
        <dbReference type="ChEBI" id="CHEBI:58342"/>
        <dbReference type="ChEBI" id="CHEBI:64615"/>
        <dbReference type="EC" id="2.3.1.20"/>
    </reaction>
</comment>